<evidence type="ECO:0000313" key="1">
    <source>
        <dbReference type="EMBL" id="KAK7498819.1"/>
    </source>
</evidence>
<dbReference type="AlphaFoldDB" id="A0ABD0LIK9"/>
<sequence length="117" mass="13152">MQTVVWSLTSPADRHWLQICAERDPGVLKMTASAMMGFLRLSGNPARRDSEISVFAKQCVNSSSDWLMAGSTDSRLSVSIYIRYFRTQVNESSDEESSCSDRNAGNVGTYRNIRLYD</sequence>
<proteinExistence type="predicted"/>
<accession>A0ABD0LIK9</accession>
<evidence type="ECO:0000313" key="2">
    <source>
        <dbReference type="Proteomes" id="UP001519460"/>
    </source>
</evidence>
<dbReference type="EMBL" id="JACVVK020000048">
    <property type="protein sequence ID" value="KAK7498819.1"/>
    <property type="molecule type" value="Genomic_DNA"/>
</dbReference>
<organism evidence="1 2">
    <name type="scientific">Batillaria attramentaria</name>
    <dbReference type="NCBI Taxonomy" id="370345"/>
    <lineage>
        <taxon>Eukaryota</taxon>
        <taxon>Metazoa</taxon>
        <taxon>Spiralia</taxon>
        <taxon>Lophotrochozoa</taxon>
        <taxon>Mollusca</taxon>
        <taxon>Gastropoda</taxon>
        <taxon>Caenogastropoda</taxon>
        <taxon>Sorbeoconcha</taxon>
        <taxon>Cerithioidea</taxon>
        <taxon>Batillariidae</taxon>
        <taxon>Batillaria</taxon>
    </lineage>
</organism>
<dbReference type="Proteomes" id="UP001519460">
    <property type="component" value="Unassembled WGS sequence"/>
</dbReference>
<keyword evidence="2" id="KW-1185">Reference proteome</keyword>
<comment type="caution">
    <text evidence="1">The sequence shown here is derived from an EMBL/GenBank/DDBJ whole genome shotgun (WGS) entry which is preliminary data.</text>
</comment>
<reference evidence="1 2" key="1">
    <citation type="journal article" date="2023" name="Sci. Data">
        <title>Genome assembly of the Korean intertidal mud-creeper Batillaria attramentaria.</title>
        <authorList>
            <person name="Patra A.K."/>
            <person name="Ho P.T."/>
            <person name="Jun S."/>
            <person name="Lee S.J."/>
            <person name="Kim Y."/>
            <person name="Won Y.J."/>
        </authorList>
    </citation>
    <scope>NUCLEOTIDE SEQUENCE [LARGE SCALE GENOMIC DNA]</scope>
    <source>
        <strain evidence="1">Wonlab-2016</strain>
    </source>
</reference>
<gene>
    <name evidence="1" type="ORF">BaRGS_00009911</name>
</gene>
<name>A0ABD0LIK9_9CAEN</name>
<protein>
    <submittedName>
        <fullName evidence="1">Uncharacterized protein</fullName>
    </submittedName>
</protein>